<evidence type="ECO:0000256" key="10">
    <source>
        <dbReference type="ARBA" id="ARBA00023136"/>
    </source>
</evidence>
<evidence type="ECO:0000256" key="8">
    <source>
        <dbReference type="ARBA" id="ARBA00022989"/>
    </source>
</evidence>
<keyword evidence="4 11" id="KW-1003">Cell membrane</keyword>
<evidence type="ECO:0000259" key="12">
    <source>
        <dbReference type="PROSITE" id="PS51012"/>
    </source>
</evidence>
<gene>
    <name evidence="13" type="ORF">FOT63_01700</name>
</gene>
<dbReference type="GO" id="GO:0015920">
    <property type="term" value="P:lipopolysaccharide transport"/>
    <property type="evidence" value="ECO:0007669"/>
    <property type="project" value="TreeGrafter"/>
</dbReference>
<name>A0A9X9C8G2_9GAMM</name>
<evidence type="ECO:0000313" key="14">
    <source>
        <dbReference type="Proteomes" id="UP000321307"/>
    </source>
</evidence>
<evidence type="ECO:0000256" key="5">
    <source>
        <dbReference type="ARBA" id="ARBA00022597"/>
    </source>
</evidence>
<dbReference type="InterPro" id="IPR000412">
    <property type="entry name" value="ABC_2_transport"/>
</dbReference>
<dbReference type="GO" id="GO:0043190">
    <property type="term" value="C:ATP-binding cassette (ABC) transporter complex"/>
    <property type="evidence" value="ECO:0007669"/>
    <property type="project" value="InterPro"/>
</dbReference>
<proteinExistence type="inferred from homology"/>
<evidence type="ECO:0000256" key="6">
    <source>
        <dbReference type="ARBA" id="ARBA00022692"/>
    </source>
</evidence>
<dbReference type="RefSeq" id="WP_147837821.1">
    <property type="nucleotide sequence ID" value="NZ_JAQSPV010000002.1"/>
</dbReference>
<evidence type="ECO:0000256" key="11">
    <source>
        <dbReference type="RuleBase" id="RU361157"/>
    </source>
</evidence>
<protein>
    <recommendedName>
        <fullName evidence="11">Transport permease protein</fullName>
    </recommendedName>
</protein>
<keyword evidence="6 11" id="KW-0812">Transmembrane</keyword>
<evidence type="ECO:0000256" key="9">
    <source>
        <dbReference type="ARBA" id="ARBA00023047"/>
    </source>
</evidence>
<comment type="similarity">
    <text evidence="2 11">Belongs to the ABC-2 integral membrane protein family.</text>
</comment>
<dbReference type="InterPro" id="IPR013525">
    <property type="entry name" value="ABC2_TM"/>
</dbReference>
<dbReference type="PRINTS" id="PR00164">
    <property type="entry name" value="ABC2TRNSPORT"/>
</dbReference>
<keyword evidence="8 11" id="KW-1133">Transmembrane helix</keyword>
<evidence type="ECO:0000256" key="1">
    <source>
        <dbReference type="ARBA" id="ARBA00004651"/>
    </source>
</evidence>
<reference evidence="13 14" key="1">
    <citation type="submission" date="2019-07" db="EMBL/GenBank/DDBJ databases">
        <title>Serratia strains were isolated from fresh produce.</title>
        <authorList>
            <person name="Cho G.-S."/>
            <person name="Stein M."/>
            <person name="Lee W."/>
            <person name="Suh S.H."/>
            <person name="Franz C.M.A.P."/>
        </authorList>
    </citation>
    <scope>NUCLEOTIDE SEQUENCE [LARGE SCALE GENOMIC DNA]</scope>
    <source>
        <strain evidence="13 14">S17</strain>
    </source>
</reference>
<dbReference type="AlphaFoldDB" id="A0A9X9C8G2"/>
<evidence type="ECO:0000256" key="4">
    <source>
        <dbReference type="ARBA" id="ARBA00022475"/>
    </source>
</evidence>
<dbReference type="PIRSF" id="PIRSF006648">
    <property type="entry name" value="DrrB"/>
    <property type="match status" value="1"/>
</dbReference>
<feature type="transmembrane region" description="Helical" evidence="11">
    <location>
        <begin position="32"/>
        <end position="53"/>
    </location>
</feature>
<keyword evidence="10 11" id="KW-0472">Membrane</keyword>
<keyword evidence="3 11" id="KW-0813">Transport</keyword>
<dbReference type="PROSITE" id="PS51012">
    <property type="entry name" value="ABC_TM2"/>
    <property type="match status" value="1"/>
</dbReference>
<dbReference type="Proteomes" id="UP000321307">
    <property type="component" value="Unassembled WGS sequence"/>
</dbReference>
<sequence length="262" mass="29066">MFQSVIKNRVLIYKLAKRDIEARYKGSAIGTLWAIVNPIIMLCVYSFVFSVVFQAKWGALSNGKGVFAIVLFAGLIIFNFLAECIGRGPTIFLSNVNYVKKVVFPLGCLPISAGLSALFNFTISFVILLMAQLAIFGSIPLTALLFPVFFLPVFMIGLALLFLFSSIGVYLRDLSQLVPLIITFLMFLSPIFYPLSAIPAEYRPLMSINPLAFIIENARELLIMGNTPSFASFLVLYISSIFLLAFAVYVFKKTKKGFADVI</sequence>
<feature type="domain" description="ABC transmembrane type-2" evidence="12">
    <location>
        <begin position="29"/>
        <end position="254"/>
    </location>
</feature>
<accession>A0A9X9C8G2</accession>
<keyword evidence="5" id="KW-0762">Sugar transport</keyword>
<feature type="transmembrane region" description="Helical" evidence="11">
    <location>
        <begin position="177"/>
        <end position="196"/>
    </location>
</feature>
<organism evidence="13 14">
    <name type="scientific">Serratia ureilytica</name>
    <dbReference type="NCBI Taxonomy" id="300181"/>
    <lineage>
        <taxon>Bacteria</taxon>
        <taxon>Pseudomonadati</taxon>
        <taxon>Pseudomonadota</taxon>
        <taxon>Gammaproteobacteria</taxon>
        <taxon>Enterobacterales</taxon>
        <taxon>Yersiniaceae</taxon>
        <taxon>Serratia</taxon>
    </lineage>
</organism>
<dbReference type="GO" id="GO:0140359">
    <property type="term" value="F:ABC-type transporter activity"/>
    <property type="evidence" value="ECO:0007669"/>
    <property type="project" value="InterPro"/>
</dbReference>
<keyword evidence="9" id="KW-0625">Polysaccharide transport</keyword>
<dbReference type="Pfam" id="PF01061">
    <property type="entry name" value="ABC2_membrane"/>
    <property type="match status" value="1"/>
</dbReference>
<dbReference type="PANTHER" id="PTHR30413:SF10">
    <property type="entry name" value="CAPSULE POLYSACCHARIDE EXPORT INNER-MEMBRANE PROTEIN CTRC"/>
    <property type="match status" value="1"/>
</dbReference>
<feature type="transmembrane region" description="Helical" evidence="11">
    <location>
        <begin position="102"/>
        <end position="135"/>
    </location>
</feature>
<evidence type="ECO:0000256" key="2">
    <source>
        <dbReference type="ARBA" id="ARBA00007783"/>
    </source>
</evidence>
<keyword evidence="7" id="KW-0972">Capsule biogenesis/degradation</keyword>
<evidence type="ECO:0000313" key="13">
    <source>
        <dbReference type="EMBL" id="TXE32798.1"/>
    </source>
</evidence>
<dbReference type="InterPro" id="IPR047817">
    <property type="entry name" value="ABC2_TM_bact-type"/>
</dbReference>
<feature type="transmembrane region" description="Helical" evidence="11">
    <location>
        <begin position="141"/>
        <end position="165"/>
    </location>
</feature>
<evidence type="ECO:0000256" key="3">
    <source>
        <dbReference type="ARBA" id="ARBA00022448"/>
    </source>
</evidence>
<comment type="subcellular location">
    <subcellularLocation>
        <location evidence="11">Cell inner membrane</location>
        <topology evidence="11">Multi-pass membrane protein</topology>
    </subcellularLocation>
    <subcellularLocation>
        <location evidence="1">Cell membrane</location>
        <topology evidence="1">Multi-pass membrane protein</topology>
    </subcellularLocation>
</comment>
<dbReference type="GO" id="GO:0015774">
    <property type="term" value="P:polysaccharide transport"/>
    <property type="evidence" value="ECO:0007669"/>
    <property type="project" value="UniProtKB-KW"/>
</dbReference>
<dbReference type="EMBL" id="VOUP01000001">
    <property type="protein sequence ID" value="TXE32798.1"/>
    <property type="molecule type" value="Genomic_DNA"/>
</dbReference>
<feature type="transmembrane region" description="Helical" evidence="11">
    <location>
        <begin position="230"/>
        <end position="251"/>
    </location>
</feature>
<evidence type="ECO:0000256" key="7">
    <source>
        <dbReference type="ARBA" id="ARBA00022903"/>
    </source>
</evidence>
<feature type="transmembrane region" description="Helical" evidence="11">
    <location>
        <begin position="65"/>
        <end position="82"/>
    </location>
</feature>
<comment type="caution">
    <text evidence="13">The sequence shown here is derived from an EMBL/GenBank/DDBJ whole genome shotgun (WGS) entry which is preliminary data.</text>
</comment>
<dbReference type="PANTHER" id="PTHR30413">
    <property type="entry name" value="INNER MEMBRANE TRANSPORT PERMEASE"/>
    <property type="match status" value="1"/>
</dbReference>